<sequence length="53" mass="6537">MVKECIWEKKIRFERKKVKPKEEKGKKNFGLEKKSTREKKNSKEKEKKIWGKE</sequence>
<evidence type="ECO:0000313" key="2">
    <source>
        <dbReference type="EMBL" id="PKC08395.1"/>
    </source>
</evidence>
<gene>
    <name evidence="2" type="ORF">RhiirA5_358012</name>
</gene>
<dbReference type="AlphaFoldDB" id="A0A2N0PNL5"/>
<name>A0A2N0PNL5_9GLOM</name>
<dbReference type="EMBL" id="LLXJ01000547">
    <property type="protein sequence ID" value="PKC08395.1"/>
    <property type="molecule type" value="Genomic_DNA"/>
</dbReference>
<evidence type="ECO:0000313" key="3">
    <source>
        <dbReference type="Proteomes" id="UP000232722"/>
    </source>
</evidence>
<feature type="non-terminal residue" evidence="2">
    <location>
        <position position="53"/>
    </location>
</feature>
<feature type="region of interest" description="Disordered" evidence="1">
    <location>
        <begin position="17"/>
        <end position="53"/>
    </location>
</feature>
<reference evidence="2 3" key="2">
    <citation type="submission" date="2017-09" db="EMBL/GenBank/DDBJ databases">
        <title>Extensive intraspecific genome diversity in a model arbuscular mycorrhizal fungus.</title>
        <authorList>
            <person name="Chen E.C."/>
            <person name="Morin E."/>
            <person name="Beaudet D."/>
            <person name="Noel J."/>
            <person name="Ndikumana S."/>
            <person name="Charron P."/>
            <person name="St-Onge C."/>
            <person name="Giorgi J."/>
            <person name="Grigoriev I.V."/>
            <person name="Roux C."/>
            <person name="Martin F.M."/>
            <person name="Corradi N."/>
        </authorList>
    </citation>
    <scope>NUCLEOTIDE SEQUENCE [LARGE SCALE GENOMIC DNA]</scope>
    <source>
        <strain evidence="2 3">A5</strain>
    </source>
</reference>
<dbReference type="Proteomes" id="UP000232722">
    <property type="component" value="Unassembled WGS sequence"/>
</dbReference>
<accession>A0A2N0PNL5</accession>
<proteinExistence type="predicted"/>
<organism evidence="2 3">
    <name type="scientific">Rhizophagus irregularis</name>
    <dbReference type="NCBI Taxonomy" id="588596"/>
    <lineage>
        <taxon>Eukaryota</taxon>
        <taxon>Fungi</taxon>
        <taxon>Fungi incertae sedis</taxon>
        <taxon>Mucoromycota</taxon>
        <taxon>Glomeromycotina</taxon>
        <taxon>Glomeromycetes</taxon>
        <taxon>Glomerales</taxon>
        <taxon>Glomeraceae</taxon>
        <taxon>Rhizophagus</taxon>
    </lineage>
</organism>
<feature type="compositionally biased region" description="Basic and acidic residues" evidence="1">
    <location>
        <begin position="20"/>
        <end position="53"/>
    </location>
</feature>
<reference evidence="2 3" key="1">
    <citation type="submission" date="2016-04" db="EMBL/GenBank/DDBJ databases">
        <title>Genome analyses suggest a sexual origin of heterokaryosis in a supposedly ancient asexual fungus.</title>
        <authorList>
            <person name="Ropars J."/>
            <person name="Sedzielewska K."/>
            <person name="Noel J."/>
            <person name="Charron P."/>
            <person name="Farinelli L."/>
            <person name="Marton T."/>
            <person name="Kruger M."/>
            <person name="Pelin A."/>
            <person name="Brachmann A."/>
            <person name="Corradi N."/>
        </authorList>
    </citation>
    <scope>NUCLEOTIDE SEQUENCE [LARGE SCALE GENOMIC DNA]</scope>
    <source>
        <strain evidence="2 3">A5</strain>
    </source>
</reference>
<protein>
    <submittedName>
        <fullName evidence="2">Uncharacterized protein</fullName>
    </submittedName>
</protein>
<evidence type="ECO:0000256" key="1">
    <source>
        <dbReference type="SAM" id="MobiDB-lite"/>
    </source>
</evidence>
<comment type="caution">
    <text evidence="2">The sequence shown here is derived from an EMBL/GenBank/DDBJ whole genome shotgun (WGS) entry which is preliminary data.</text>
</comment>